<sequence length="93" mass="10381">MVVVKTNDGLGESRAKYHGSPPINIGKLFVVHSNGQAKHFSLLLSFHGRDSQLPQDEHTQMNSKQFRLYYHHENSVTTIEAYDGVVCAAAVKQ</sequence>
<dbReference type="Proteomes" id="UP000663249">
    <property type="component" value="Chromosome"/>
</dbReference>
<accession>A0ABX7JUN0</accession>
<gene>
    <name evidence="1" type="ORF">JTY93_21940</name>
</gene>
<organism evidence="1 2">
    <name type="scientific">Pseudomonas hygromyciniae</name>
    <dbReference type="NCBI Taxonomy" id="2812000"/>
    <lineage>
        <taxon>Bacteria</taxon>
        <taxon>Pseudomonadati</taxon>
        <taxon>Pseudomonadota</taxon>
        <taxon>Gammaproteobacteria</taxon>
        <taxon>Pseudomonadales</taxon>
        <taxon>Pseudomonadaceae</taxon>
        <taxon>Pseudomonas</taxon>
    </lineage>
</organism>
<dbReference type="RefSeq" id="WP_205518912.1">
    <property type="nucleotide sequence ID" value="NZ_CP070506.1"/>
</dbReference>
<name>A0ABX7JUN0_9PSED</name>
<evidence type="ECO:0000313" key="2">
    <source>
        <dbReference type="Proteomes" id="UP000663249"/>
    </source>
</evidence>
<keyword evidence="2" id="KW-1185">Reference proteome</keyword>
<dbReference type="EMBL" id="CP070506">
    <property type="protein sequence ID" value="QSB38874.1"/>
    <property type="molecule type" value="Genomic_DNA"/>
</dbReference>
<proteinExistence type="predicted"/>
<protein>
    <submittedName>
        <fullName evidence="1">Uncharacterized protein</fullName>
    </submittedName>
</protein>
<evidence type="ECO:0000313" key="1">
    <source>
        <dbReference type="EMBL" id="QSB38874.1"/>
    </source>
</evidence>
<reference evidence="1 2" key="1">
    <citation type="submission" date="2021-02" db="EMBL/GenBank/DDBJ databases">
        <title>Genomic and phenotypic characterization of Pseudomonas hygromyciniae, a novel bacterial species discovered from a commercially purchased antibiotic vial.</title>
        <authorList>
            <person name="Turner T.L."/>
            <person name="Mitra S.D."/>
            <person name="Kochan T.J."/>
            <person name="Pincus N.B."/>
            <person name="Lebrun-Corbin M."/>
            <person name="Cheung B."/>
            <person name="Gatesy S.W."/>
            <person name="Afzal T."/>
            <person name="Ozer E.A."/>
            <person name="Hauser A.R."/>
        </authorList>
    </citation>
    <scope>NUCLEOTIDE SEQUENCE [LARGE SCALE GENOMIC DNA]</scope>
    <source>
        <strain evidence="1 2">SDM007</strain>
    </source>
</reference>